<evidence type="ECO:0000256" key="3">
    <source>
        <dbReference type="ARBA" id="ARBA00022448"/>
    </source>
</evidence>
<feature type="transmembrane region" description="Helical" evidence="10">
    <location>
        <begin position="211"/>
        <end position="234"/>
    </location>
</feature>
<keyword evidence="10" id="KW-0407">Ion channel</keyword>
<feature type="non-terminal residue" evidence="14">
    <location>
        <position position="1"/>
    </location>
</feature>
<keyword evidence="10" id="KW-0496">Mitochondrion</keyword>
<dbReference type="GO" id="GO:0005262">
    <property type="term" value="F:calcium channel activity"/>
    <property type="evidence" value="ECO:0007669"/>
    <property type="project" value="UniProtKB-UniRule"/>
</dbReference>
<comment type="subcellular location">
    <subcellularLocation>
        <location evidence="1">Membrane</location>
        <topology evidence="1">Multi-pass membrane protein</topology>
    </subcellularLocation>
    <subcellularLocation>
        <location evidence="10">Mitochondrion inner membrane</location>
        <topology evidence="10">Multi-pass membrane protein</topology>
    </subcellularLocation>
</comment>
<dbReference type="GO" id="GO:0051560">
    <property type="term" value="P:mitochondrial calcium ion homeostasis"/>
    <property type="evidence" value="ECO:0007669"/>
    <property type="project" value="UniProtKB-UniRule"/>
</dbReference>
<evidence type="ECO:0000259" key="13">
    <source>
        <dbReference type="Pfam" id="PF04678"/>
    </source>
</evidence>
<dbReference type="InterPro" id="IPR006769">
    <property type="entry name" value="MCU_C"/>
</dbReference>
<evidence type="ECO:0000256" key="5">
    <source>
        <dbReference type="ARBA" id="ARBA00022692"/>
    </source>
</evidence>
<dbReference type="GO" id="GO:0015292">
    <property type="term" value="F:uniporter activity"/>
    <property type="evidence" value="ECO:0007669"/>
    <property type="project" value="UniProtKB-UniRule"/>
</dbReference>
<dbReference type="EMBL" id="JAATIS010001241">
    <property type="protein sequence ID" value="KAG2466695.1"/>
    <property type="molecule type" value="Genomic_DNA"/>
</dbReference>
<dbReference type="GO" id="GO:0036444">
    <property type="term" value="P:calcium import into the mitochondrion"/>
    <property type="evidence" value="ECO:0007669"/>
    <property type="project" value="TreeGrafter"/>
</dbReference>
<comment type="similarity">
    <text evidence="2 10">Belongs to the MCU (TC 1.A.77) family.</text>
</comment>
<dbReference type="InterPro" id="IPR039055">
    <property type="entry name" value="MCU_fam"/>
</dbReference>
<keyword evidence="3 10" id="KW-0813">Transport</keyword>
<gene>
    <name evidence="14" type="primary">Mcu</name>
    <name evidence="14" type="ORF">GTO96_0020158</name>
</gene>
<keyword evidence="11" id="KW-0175">Coiled coil</keyword>
<keyword evidence="10" id="KW-0999">Mitochondrion inner membrane</keyword>
<accession>A0A8X7XCJ0</accession>
<evidence type="ECO:0000256" key="6">
    <source>
        <dbReference type="ARBA" id="ARBA00022837"/>
    </source>
</evidence>
<dbReference type="PANTHER" id="PTHR13462:SF6">
    <property type="entry name" value="CALCIUM UNIPORTER REGULATORY SUBUNIT MCUB, MITOCHONDRIAL"/>
    <property type="match status" value="1"/>
</dbReference>
<comment type="function">
    <text evidence="10">Mitochondrial inner membrane calcium uniporter that mediates calcium uptake into mitochondria. Mitochondrial calcium homeostasis plays key roles in cellular physiology and regulates cell bioenergetics, cytoplasmic calcium signals and activation of cell death pathways.</text>
</comment>
<evidence type="ECO:0000256" key="11">
    <source>
        <dbReference type="SAM" id="Coils"/>
    </source>
</evidence>
<feature type="non-terminal residue" evidence="14">
    <location>
        <position position="327"/>
    </location>
</feature>
<evidence type="ECO:0000256" key="10">
    <source>
        <dbReference type="RuleBase" id="RU367035"/>
    </source>
</evidence>
<dbReference type="AlphaFoldDB" id="A0A8X7XCJ0"/>
<evidence type="ECO:0000313" key="14">
    <source>
        <dbReference type="EMBL" id="KAG2466695.1"/>
    </source>
</evidence>
<dbReference type="GO" id="GO:0019855">
    <property type="term" value="F:calcium channel inhibitor activity"/>
    <property type="evidence" value="ECO:0007669"/>
    <property type="project" value="TreeGrafter"/>
</dbReference>
<proteinExistence type="inferred from homology"/>
<feature type="domain" description="Calcium uniporter protein C-terminal" evidence="13">
    <location>
        <begin position="91"/>
        <end position="296"/>
    </location>
</feature>
<protein>
    <recommendedName>
        <fullName evidence="10">Calcium uniporter protein</fullName>
    </recommendedName>
</protein>
<evidence type="ECO:0000256" key="4">
    <source>
        <dbReference type="ARBA" id="ARBA00022568"/>
    </source>
</evidence>
<comment type="caution">
    <text evidence="14">The sequence shown here is derived from an EMBL/GenBank/DDBJ whole genome shotgun (WGS) entry which is preliminary data.</text>
</comment>
<evidence type="ECO:0000256" key="8">
    <source>
        <dbReference type="ARBA" id="ARBA00023065"/>
    </source>
</evidence>
<keyword evidence="5 10" id="KW-0812">Transmembrane</keyword>
<feature type="transmembrane region" description="Helical" evidence="10">
    <location>
        <begin position="241"/>
        <end position="260"/>
    </location>
</feature>
<comment type="domain">
    <text evidence="10">The selectivity filter, in which calcium ions are arranged in single file, is composed of two acidic rings separated by one helical turn along the central axis of the channel pore.</text>
</comment>
<evidence type="ECO:0000313" key="15">
    <source>
        <dbReference type="Proteomes" id="UP000886611"/>
    </source>
</evidence>
<evidence type="ECO:0000256" key="9">
    <source>
        <dbReference type="ARBA" id="ARBA00023136"/>
    </source>
</evidence>
<reference evidence="14 15" key="1">
    <citation type="journal article" date="2021" name="Cell">
        <title>Tracing the genetic footprints of vertebrate landing in non-teleost ray-finned fishes.</title>
        <authorList>
            <person name="Bi X."/>
            <person name="Wang K."/>
            <person name="Yang L."/>
            <person name="Pan H."/>
            <person name="Jiang H."/>
            <person name="Wei Q."/>
            <person name="Fang M."/>
            <person name="Yu H."/>
            <person name="Zhu C."/>
            <person name="Cai Y."/>
            <person name="He Y."/>
            <person name="Gan X."/>
            <person name="Zeng H."/>
            <person name="Yu D."/>
            <person name="Zhu Y."/>
            <person name="Jiang H."/>
            <person name="Qiu Q."/>
            <person name="Yang H."/>
            <person name="Zhang Y.E."/>
            <person name="Wang W."/>
            <person name="Zhu M."/>
            <person name="He S."/>
            <person name="Zhang G."/>
        </authorList>
    </citation>
    <scope>NUCLEOTIDE SEQUENCE [LARGE SCALE GENOMIC DNA]</scope>
    <source>
        <strain evidence="14">Bchr_013</strain>
    </source>
</reference>
<evidence type="ECO:0000256" key="2">
    <source>
        <dbReference type="ARBA" id="ARBA00005653"/>
    </source>
</evidence>
<name>A0A8X7XCJ0_POLSE</name>
<sequence length="327" mass="36972">MASLASLAAVLRSAGVQVLSGVGRSRWCVSCGTLRARLGSTSASPHDVIVEYRHGLPTLSLPLPSRRETCRFSLKPLLMNVGDLVRDVQREDKGIESVTVLSPDGVRLSSAVPVHVLLRSDFQIAINGVHYQVRPPDTVLAEQIGAQRTPAMDELKVVVQRLHSALHLPAHHVQTQEKLLLRLDELKEELRPLEEVKEKLMRQAGGRTSRLLWLGLAYLSAQGGALAWLTWWVYSWDIMEPVTYFLTYGSAISFYSYFVLTKQDCVYPEVQDRQFLHFLHRGAKRQQFDVEKYNKLKDDVAQVECDLQRLRGPLQLQLPVEQISEKQ</sequence>
<dbReference type="Pfam" id="PF04678">
    <property type="entry name" value="MCU"/>
    <property type="match status" value="1"/>
</dbReference>
<keyword evidence="15" id="KW-1185">Reference proteome</keyword>
<feature type="chain" id="PRO_5036462273" description="Calcium uniporter protein" evidence="12">
    <location>
        <begin position="16"/>
        <end position="327"/>
    </location>
</feature>
<evidence type="ECO:0000256" key="1">
    <source>
        <dbReference type="ARBA" id="ARBA00004141"/>
    </source>
</evidence>
<keyword evidence="8 10" id="KW-0406">Ion transport</keyword>
<dbReference type="Proteomes" id="UP000886611">
    <property type="component" value="Unassembled WGS sequence"/>
</dbReference>
<keyword evidence="6 10" id="KW-0106">Calcium</keyword>
<keyword evidence="9 10" id="KW-0472">Membrane</keyword>
<evidence type="ECO:0000256" key="7">
    <source>
        <dbReference type="ARBA" id="ARBA00022989"/>
    </source>
</evidence>
<dbReference type="PANTHER" id="PTHR13462">
    <property type="entry name" value="CALCIUM UNIPORTER PROTEIN, MITOCHONDRIAL"/>
    <property type="match status" value="1"/>
</dbReference>
<feature type="signal peptide" evidence="12">
    <location>
        <begin position="1"/>
        <end position="15"/>
    </location>
</feature>
<dbReference type="GO" id="GO:1990246">
    <property type="term" value="C:uniplex complex"/>
    <property type="evidence" value="ECO:0007669"/>
    <property type="project" value="TreeGrafter"/>
</dbReference>
<keyword evidence="12" id="KW-0732">Signal</keyword>
<keyword evidence="4 10" id="KW-0109">Calcium transport</keyword>
<dbReference type="OrthoDB" id="278338at2759"/>
<evidence type="ECO:0000256" key="12">
    <source>
        <dbReference type="SAM" id="SignalP"/>
    </source>
</evidence>
<keyword evidence="10" id="KW-0107">Calcium channel</keyword>
<keyword evidence="7 10" id="KW-1133">Transmembrane helix</keyword>
<feature type="coiled-coil region" evidence="11">
    <location>
        <begin position="176"/>
        <end position="203"/>
    </location>
</feature>
<organism evidence="14 15">
    <name type="scientific">Polypterus senegalus</name>
    <name type="common">Senegal bichir</name>
    <dbReference type="NCBI Taxonomy" id="55291"/>
    <lineage>
        <taxon>Eukaryota</taxon>
        <taxon>Metazoa</taxon>
        <taxon>Chordata</taxon>
        <taxon>Craniata</taxon>
        <taxon>Vertebrata</taxon>
        <taxon>Euteleostomi</taxon>
        <taxon>Actinopterygii</taxon>
        <taxon>Polypteriformes</taxon>
        <taxon>Polypteridae</taxon>
        <taxon>Polypterus</taxon>
    </lineage>
</organism>